<dbReference type="OrthoDB" id="63946at2"/>
<organism evidence="6 7">
    <name type="scientific">Clostridium disporicum</name>
    <dbReference type="NCBI Taxonomy" id="84024"/>
    <lineage>
        <taxon>Bacteria</taxon>
        <taxon>Bacillati</taxon>
        <taxon>Bacillota</taxon>
        <taxon>Clostridia</taxon>
        <taxon>Eubacteriales</taxon>
        <taxon>Clostridiaceae</taxon>
        <taxon>Clostridium</taxon>
    </lineage>
</organism>
<keyword evidence="4" id="KW-0732">Signal</keyword>
<feature type="domain" description="Fe/B12 periplasmic-binding" evidence="5">
    <location>
        <begin position="54"/>
        <end position="313"/>
    </location>
</feature>
<evidence type="ECO:0000256" key="3">
    <source>
        <dbReference type="ARBA" id="ARBA00022448"/>
    </source>
</evidence>
<dbReference type="InterPro" id="IPR002491">
    <property type="entry name" value="ABC_transptr_periplasmic_BD"/>
</dbReference>
<dbReference type="InterPro" id="IPR051313">
    <property type="entry name" value="Bact_iron-sidero_bind"/>
</dbReference>
<dbReference type="CDD" id="cd01140">
    <property type="entry name" value="FatB"/>
    <property type="match status" value="1"/>
</dbReference>
<dbReference type="PANTHER" id="PTHR30532">
    <property type="entry name" value="IRON III DICITRATE-BINDING PERIPLASMIC PROTEIN"/>
    <property type="match status" value="1"/>
</dbReference>
<evidence type="ECO:0000313" key="6">
    <source>
        <dbReference type="EMBL" id="CUO36903.1"/>
    </source>
</evidence>
<dbReference type="PANTHER" id="PTHR30532:SF28">
    <property type="entry name" value="PETROBACTIN-BINDING PROTEIN YCLQ"/>
    <property type="match status" value="1"/>
</dbReference>
<dbReference type="GO" id="GO:0030288">
    <property type="term" value="C:outer membrane-bounded periplasmic space"/>
    <property type="evidence" value="ECO:0007669"/>
    <property type="project" value="TreeGrafter"/>
</dbReference>
<evidence type="ECO:0000259" key="5">
    <source>
        <dbReference type="PROSITE" id="PS50983"/>
    </source>
</evidence>
<proteinExistence type="inferred from homology"/>
<dbReference type="PROSITE" id="PS50983">
    <property type="entry name" value="FE_B12_PBP"/>
    <property type="match status" value="1"/>
</dbReference>
<comment type="subcellular location">
    <subcellularLocation>
        <location evidence="1">Cell envelope</location>
    </subcellularLocation>
</comment>
<keyword evidence="3" id="KW-0813">Transport</keyword>
<evidence type="ECO:0000256" key="4">
    <source>
        <dbReference type="ARBA" id="ARBA00022729"/>
    </source>
</evidence>
<dbReference type="SUPFAM" id="SSF53807">
    <property type="entry name" value="Helical backbone' metal receptor"/>
    <property type="match status" value="1"/>
</dbReference>
<evidence type="ECO:0000313" key="7">
    <source>
        <dbReference type="Proteomes" id="UP000095558"/>
    </source>
</evidence>
<dbReference type="EMBL" id="CYZV01000022">
    <property type="protein sequence ID" value="CUO36903.1"/>
    <property type="molecule type" value="Genomic_DNA"/>
</dbReference>
<dbReference type="GO" id="GO:1901678">
    <property type="term" value="P:iron coordination entity transport"/>
    <property type="evidence" value="ECO:0007669"/>
    <property type="project" value="UniProtKB-ARBA"/>
</dbReference>
<name>A0A174EGQ4_9CLOT</name>
<dbReference type="Proteomes" id="UP000095558">
    <property type="component" value="Unassembled WGS sequence"/>
</dbReference>
<dbReference type="Gene3D" id="3.40.50.1980">
    <property type="entry name" value="Nitrogenase molybdenum iron protein domain"/>
    <property type="match status" value="2"/>
</dbReference>
<sequence length="313" mass="34314">MKKKTILSIVVLLVIVLGIFGITKFVGAEGNAEGETLVVTHESGETTVNKNPKRVVVFDYGILDSLDKLGVEGIIGVVQDGIPEYLSKYASEEYSSIGTLKEPDMEKIFELTPDLIVISGRQADYYEELNKIAPTINLSLNNENYLESFETNMNILGEVFGKEKDVEKELATIKESIQELNTKVTEKGINGLIALANDGAFSVYGAESRFGIIHNGFGVTPVDTTIEGSTHGQKASFEYVVEKNPDYLFVVDRAAIVGGTTSAKELFENELMEKTDAYKNGNIVYLDPSIWYTATGGFTSTMKMVEEINSAIK</sequence>
<dbReference type="InterPro" id="IPR033870">
    <property type="entry name" value="FatB"/>
</dbReference>
<dbReference type="AlphaFoldDB" id="A0A174EGQ4"/>
<gene>
    <name evidence="6" type="primary">yclQ_1</name>
    <name evidence="6" type="ORF">ERS852470_02143</name>
</gene>
<dbReference type="RefSeq" id="WP_055276827.1">
    <property type="nucleotide sequence ID" value="NZ_CYZV01000022.1"/>
</dbReference>
<protein>
    <submittedName>
        <fullName evidence="6">Ferric siderophore ABC transporter,substrate-binding protein</fullName>
    </submittedName>
</protein>
<evidence type="ECO:0000256" key="2">
    <source>
        <dbReference type="ARBA" id="ARBA00008814"/>
    </source>
</evidence>
<evidence type="ECO:0000256" key="1">
    <source>
        <dbReference type="ARBA" id="ARBA00004196"/>
    </source>
</evidence>
<accession>A0A174EGQ4</accession>
<dbReference type="Pfam" id="PF01497">
    <property type="entry name" value="Peripla_BP_2"/>
    <property type="match status" value="1"/>
</dbReference>
<comment type="similarity">
    <text evidence="2">Belongs to the bacterial solute-binding protein 8 family.</text>
</comment>
<reference evidence="6 7" key="1">
    <citation type="submission" date="2015-09" db="EMBL/GenBank/DDBJ databases">
        <authorList>
            <consortium name="Pathogen Informatics"/>
        </authorList>
    </citation>
    <scope>NUCLEOTIDE SEQUENCE [LARGE SCALE GENOMIC DNA]</scope>
    <source>
        <strain evidence="6 7">2789STDY5834855</strain>
    </source>
</reference>